<sequence length="93" mass="10233">MLSVLCRPLSASVSWNPVRSFVLAFNSVSPIFQDLKVCDNRCLAVAELALPEDKGDSVLCYSNNHVLIQTYTRVVAVATHKGIGKMAKLVLLW</sequence>
<organism evidence="1">
    <name type="scientific">Brassica oleracea</name>
    <name type="common">Wild cabbage</name>
    <dbReference type="NCBI Taxonomy" id="3712"/>
    <lineage>
        <taxon>Eukaryota</taxon>
        <taxon>Viridiplantae</taxon>
        <taxon>Streptophyta</taxon>
        <taxon>Embryophyta</taxon>
        <taxon>Tracheophyta</taxon>
        <taxon>Spermatophyta</taxon>
        <taxon>Magnoliopsida</taxon>
        <taxon>eudicotyledons</taxon>
        <taxon>Gunneridae</taxon>
        <taxon>Pentapetalae</taxon>
        <taxon>rosids</taxon>
        <taxon>malvids</taxon>
        <taxon>Brassicales</taxon>
        <taxon>Brassicaceae</taxon>
        <taxon>Brassiceae</taxon>
        <taxon>Brassica</taxon>
    </lineage>
</organism>
<gene>
    <name evidence="1" type="ORF">BOLC2T11043H</name>
</gene>
<dbReference type="EMBL" id="LR031874">
    <property type="protein sequence ID" value="VDD25719.1"/>
    <property type="molecule type" value="Genomic_DNA"/>
</dbReference>
<accession>A0A3P6E2R8</accession>
<name>A0A3P6E2R8_BRAOL</name>
<protein>
    <submittedName>
        <fullName evidence="1">Uncharacterized protein</fullName>
    </submittedName>
</protein>
<proteinExistence type="predicted"/>
<reference evidence="1" key="1">
    <citation type="submission" date="2018-11" db="EMBL/GenBank/DDBJ databases">
        <authorList>
            <consortium name="Genoscope - CEA"/>
            <person name="William W."/>
        </authorList>
    </citation>
    <scope>NUCLEOTIDE SEQUENCE</scope>
</reference>
<evidence type="ECO:0000313" key="1">
    <source>
        <dbReference type="EMBL" id="VDD25719.1"/>
    </source>
</evidence>
<dbReference type="AlphaFoldDB" id="A0A3P6E2R8"/>